<evidence type="ECO:0000313" key="5">
    <source>
        <dbReference type="EMBL" id="MBB2994079.1"/>
    </source>
</evidence>
<evidence type="ECO:0000313" key="6">
    <source>
        <dbReference type="Proteomes" id="UP000523000"/>
    </source>
</evidence>
<dbReference type="InterPro" id="IPR010982">
    <property type="entry name" value="Lambda_DNA-bd_dom_sf"/>
</dbReference>
<dbReference type="SMART" id="SM00354">
    <property type="entry name" value="HTH_LACI"/>
    <property type="match status" value="1"/>
</dbReference>
<protein>
    <submittedName>
        <fullName evidence="5">LacI family transcriptional regulator</fullName>
    </submittedName>
</protein>
<name>A0A839QD64_9MICC</name>
<dbReference type="CDD" id="cd01392">
    <property type="entry name" value="HTH_LacI"/>
    <property type="match status" value="1"/>
</dbReference>
<reference evidence="5 6" key="1">
    <citation type="submission" date="2020-08" db="EMBL/GenBank/DDBJ databases">
        <title>Sequencing the genomes of 1000 actinobacteria strains.</title>
        <authorList>
            <person name="Klenk H.-P."/>
        </authorList>
    </citation>
    <scope>NUCLEOTIDE SEQUENCE [LARGE SCALE GENOMIC DNA]</scope>
    <source>
        <strain evidence="5 6">DSM 22826</strain>
    </source>
</reference>
<gene>
    <name evidence="5" type="ORF">E9229_000270</name>
</gene>
<dbReference type="Gene3D" id="1.10.260.40">
    <property type="entry name" value="lambda repressor-like DNA-binding domains"/>
    <property type="match status" value="1"/>
</dbReference>
<dbReference type="RefSeq" id="WP_183509452.1">
    <property type="nucleotide sequence ID" value="NZ_BAABGK010000106.1"/>
</dbReference>
<dbReference type="GO" id="GO:0000976">
    <property type="term" value="F:transcription cis-regulatory region binding"/>
    <property type="evidence" value="ECO:0007669"/>
    <property type="project" value="TreeGrafter"/>
</dbReference>
<dbReference type="InterPro" id="IPR046335">
    <property type="entry name" value="LacI/GalR-like_sensor"/>
</dbReference>
<dbReference type="GO" id="GO:0003700">
    <property type="term" value="F:DNA-binding transcription factor activity"/>
    <property type="evidence" value="ECO:0007669"/>
    <property type="project" value="TreeGrafter"/>
</dbReference>
<dbReference type="SUPFAM" id="SSF47413">
    <property type="entry name" value="lambda repressor-like DNA-binding domains"/>
    <property type="match status" value="1"/>
</dbReference>
<comment type="caution">
    <text evidence="5">The sequence shown here is derived from an EMBL/GenBank/DDBJ whole genome shotgun (WGS) entry which is preliminary data.</text>
</comment>
<proteinExistence type="predicted"/>
<feature type="domain" description="HTH lacI-type" evidence="4">
    <location>
        <begin position="11"/>
        <end position="66"/>
    </location>
</feature>
<dbReference type="CDD" id="cd06285">
    <property type="entry name" value="PBP1_LacI-like"/>
    <property type="match status" value="1"/>
</dbReference>
<dbReference type="InterPro" id="IPR000843">
    <property type="entry name" value="HTH_LacI"/>
</dbReference>
<dbReference type="Proteomes" id="UP000523000">
    <property type="component" value="Unassembled WGS sequence"/>
</dbReference>
<evidence type="ECO:0000256" key="2">
    <source>
        <dbReference type="ARBA" id="ARBA00023125"/>
    </source>
</evidence>
<dbReference type="Pfam" id="PF13377">
    <property type="entry name" value="Peripla_BP_3"/>
    <property type="match status" value="1"/>
</dbReference>
<dbReference type="InterPro" id="IPR028082">
    <property type="entry name" value="Peripla_BP_I"/>
</dbReference>
<dbReference type="Gene3D" id="3.40.50.2300">
    <property type="match status" value="2"/>
</dbReference>
<dbReference type="EMBL" id="JACHVS010000001">
    <property type="protein sequence ID" value="MBB2994079.1"/>
    <property type="molecule type" value="Genomic_DNA"/>
</dbReference>
<keyword evidence="3" id="KW-0804">Transcription</keyword>
<dbReference type="AlphaFoldDB" id="A0A839QD64"/>
<evidence type="ECO:0000256" key="3">
    <source>
        <dbReference type="ARBA" id="ARBA00023163"/>
    </source>
</evidence>
<dbReference type="PANTHER" id="PTHR30146:SF109">
    <property type="entry name" value="HTH-TYPE TRANSCRIPTIONAL REGULATOR GALS"/>
    <property type="match status" value="1"/>
</dbReference>
<dbReference type="PROSITE" id="PS50932">
    <property type="entry name" value="HTH_LACI_2"/>
    <property type="match status" value="1"/>
</dbReference>
<keyword evidence="2" id="KW-0238">DNA-binding</keyword>
<evidence type="ECO:0000256" key="1">
    <source>
        <dbReference type="ARBA" id="ARBA00023015"/>
    </source>
</evidence>
<evidence type="ECO:0000259" key="4">
    <source>
        <dbReference type="PROSITE" id="PS50932"/>
    </source>
</evidence>
<keyword evidence="6" id="KW-1185">Reference proteome</keyword>
<dbReference type="PANTHER" id="PTHR30146">
    <property type="entry name" value="LACI-RELATED TRANSCRIPTIONAL REPRESSOR"/>
    <property type="match status" value="1"/>
</dbReference>
<dbReference type="SUPFAM" id="SSF53822">
    <property type="entry name" value="Periplasmic binding protein-like I"/>
    <property type="match status" value="1"/>
</dbReference>
<sequence length="338" mass="35311">MNEPPQPPKRVTLATLAHHAQVHVSTVSRALGPDPSGISPETANRVRELALALGYSRDIGAAGLRTGSSHLIGVLVPRLTDTVLAAIYGSIDEAASRAGYDTVVANTLDDPAQRRSRLDAMLSRRIDGVIIADSHLGDTTAYELGARGIPYVLVMRKLQGHASVGIDDELGGRLAAEHLLDLGHRRIAVIAGDPTVSTGIERTRGFLAACAEAGFPVAPELVVTTAGFDVGGGLAAATRLMALPDSPTAIFTVHDLLAFGAMGAIRNAGKRLGTDVGLVGYNDMDLAATLPTPLTSVRSELDEMGRLSIGMLLQQLAGGNPESVLLPPRLIVRQTTVP</sequence>
<organism evidence="5 6">
    <name type="scientific">Paeniglutamicibacter cryotolerans</name>
    <dbReference type="NCBI Taxonomy" id="670079"/>
    <lineage>
        <taxon>Bacteria</taxon>
        <taxon>Bacillati</taxon>
        <taxon>Actinomycetota</taxon>
        <taxon>Actinomycetes</taxon>
        <taxon>Micrococcales</taxon>
        <taxon>Micrococcaceae</taxon>
        <taxon>Paeniglutamicibacter</taxon>
    </lineage>
</organism>
<keyword evidence="1" id="KW-0805">Transcription regulation</keyword>
<accession>A0A839QD64</accession>